<sequence length="59" mass="7258">MINLMSDRFLELSKKIDPYMVFNLEKDQWEFEENTPKDIKALYPEYKKLAEEELWDIND</sequence>
<dbReference type="Proteomes" id="UP000269544">
    <property type="component" value="Chromosome"/>
</dbReference>
<keyword evidence="2" id="KW-1185">Reference proteome</keyword>
<name>A0A3S5F7Z5_9FIRM</name>
<proteinExistence type="predicted"/>
<reference evidence="1 2" key="1">
    <citation type="submission" date="2018-12" db="EMBL/GenBank/DDBJ databases">
        <authorList>
            <consortium name="Pathogen Informatics"/>
        </authorList>
    </citation>
    <scope>NUCLEOTIDE SEQUENCE [LARGE SCALE GENOMIC DNA]</scope>
    <source>
        <strain evidence="1 2">NCTC13079</strain>
    </source>
</reference>
<evidence type="ECO:0000313" key="2">
    <source>
        <dbReference type="Proteomes" id="UP000269544"/>
    </source>
</evidence>
<dbReference type="KEGG" id="piv:NCTC13079_01540"/>
<dbReference type="AlphaFoldDB" id="A0A3S5F7Z5"/>
<accession>A0A3S5F7Z5</accession>
<dbReference type="RefSeq" id="WP_126466227.1">
    <property type="nucleotide sequence ID" value="NZ_LR134523.1"/>
</dbReference>
<organism evidence="1 2">
    <name type="scientific">Aedoeadaptatus ivorii</name>
    <dbReference type="NCBI Taxonomy" id="54006"/>
    <lineage>
        <taxon>Bacteria</taxon>
        <taxon>Bacillati</taxon>
        <taxon>Bacillota</taxon>
        <taxon>Tissierellia</taxon>
        <taxon>Tissierellales</taxon>
        <taxon>Peptoniphilaceae</taxon>
        <taxon>Aedoeadaptatus</taxon>
    </lineage>
</organism>
<gene>
    <name evidence="1" type="ORF">NCTC13079_01540</name>
</gene>
<dbReference type="EMBL" id="LR134523">
    <property type="protein sequence ID" value="VEJ36335.1"/>
    <property type="molecule type" value="Genomic_DNA"/>
</dbReference>
<protein>
    <submittedName>
        <fullName evidence="1">Uncharacterized protein</fullName>
    </submittedName>
</protein>
<evidence type="ECO:0000313" key="1">
    <source>
        <dbReference type="EMBL" id="VEJ36335.1"/>
    </source>
</evidence>